<dbReference type="Proteomes" id="UP000324222">
    <property type="component" value="Unassembled WGS sequence"/>
</dbReference>
<dbReference type="OrthoDB" id="5809444at2759"/>
<evidence type="ECO:0000313" key="3">
    <source>
        <dbReference type="EMBL" id="MPC46597.1"/>
    </source>
</evidence>
<dbReference type="InterPro" id="IPR013783">
    <property type="entry name" value="Ig-like_fold"/>
</dbReference>
<dbReference type="Gene3D" id="2.60.40.10">
    <property type="entry name" value="Immunoglobulins"/>
    <property type="match status" value="1"/>
</dbReference>
<keyword evidence="1" id="KW-1133">Transmembrane helix</keyword>
<feature type="domain" description="Fibronectin type-III" evidence="2">
    <location>
        <begin position="14"/>
        <end position="119"/>
    </location>
</feature>
<dbReference type="SMART" id="SM00060">
    <property type="entry name" value="FN3"/>
    <property type="match status" value="1"/>
</dbReference>
<feature type="transmembrane region" description="Helical" evidence="1">
    <location>
        <begin position="194"/>
        <end position="217"/>
    </location>
</feature>
<protein>
    <recommendedName>
        <fullName evidence="2">Fibronectin type-III domain-containing protein</fullName>
    </recommendedName>
</protein>
<dbReference type="Pfam" id="PF00041">
    <property type="entry name" value="fn3"/>
    <property type="match status" value="1"/>
</dbReference>
<keyword evidence="1" id="KW-0472">Membrane</keyword>
<dbReference type="InterPro" id="IPR003961">
    <property type="entry name" value="FN3_dom"/>
</dbReference>
<dbReference type="EMBL" id="VSRR010007283">
    <property type="protein sequence ID" value="MPC46597.1"/>
    <property type="molecule type" value="Genomic_DNA"/>
</dbReference>
<reference evidence="3 4" key="1">
    <citation type="submission" date="2019-05" db="EMBL/GenBank/DDBJ databases">
        <title>Another draft genome of Portunus trituberculatus and its Hox gene families provides insights of decapod evolution.</title>
        <authorList>
            <person name="Jeong J.-H."/>
            <person name="Song I."/>
            <person name="Kim S."/>
            <person name="Choi T."/>
            <person name="Kim D."/>
            <person name="Ryu S."/>
            <person name="Kim W."/>
        </authorList>
    </citation>
    <scope>NUCLEOTIDE SEQUENCE [LARGE SCALE GENOMIC DNA]</scope>
    <source>
        <tissue evidence="3">Muscle</tissue>
    </source>
</reference>
<dbReference type="SUPFAM" id="SSF49265">
    <property type="entry name" value="Fibronectin type III"/>
    <property type="match status" value="1"/>
</dbReference>
<keyword evidence="4" id="KW-1185">Reference proteome</keyword>
<evidence type="ECO:0000313" key="4">
    <source>
        <dbReference type="Proteomes" id="UP000324222"/>
    </source>
</evidence>
<gene>
    <name evidence="3" type="ORF">E2C01_040319</name>
</gene>
<accession>A0A5B7FMP2</accession>
<evidence type="ECO:0000256" key="1">
    <source>
        <dbReference type="SAM" id="Phobius"/>
    </source>
</evidence>
<keyword evidence="1" id="KW-0812">Transmembrane</keyword>
<name>A0A5B7FMP2_PORTR</name>
<sequence length="227" mass="24782">MIEDTTAKKDNANKVVGLKVENITFSSANVSWVPPISPNGPVLKYVVFISNVTEDFKHSMYVLQHCVSPCGSNRSLDEYYPLEDLRPGTMYRVKVEAHSRAPLDMNDTIATADFTTKVNASPMAEDSEDHGQMLLVVAVFLLLAVMSGIFVFRRVQLPKPSVDEDVDPGFKQAHSDVSPYLLLSNFFLSSVASVWQAGTGAASLGLVYVAVIVGTCLESNGKLSYNK</sequence>
<comment type="caution">
    <text evidence="3">The sequence shown here is derived from an EMBL/GenBank/DDBJ whole genome shotgun (WGS) entry which is preliminary data.</text>
</comment>
<dbReference type="CDD" id="cd00063">
    <property type="entry name" value="FN3"/>
    <property type="match status" value="1"/>
</dbReference>
<evidence type="ECO:0000259" key="2">
    <source>
        <dbReference type="PROSITE" id="PS50853"/>
    </source>
</evidence>
<organism evidence="3 4">
    <name type="scientific">Portunus trituberculatus</name>
    <name type="common">Swimming crab</name>
    <name type="synonym">Neptunus trituberculatus</name>
    <dbReference type="NCBI Taxonomy" id="210409"/>
    <lineage>
        <taxon>Eukaryota</taxon>
        <taxon>Metazoa</taxon>
        <taxon>Ecdysozoa</taxon>
        <taxon>Arthropoda</taxon>
        <taxon>Crustacea</taxon>
        <taxon>Multicrustacea</taxon>
        <taxon>Malacostraca</taxon>
        <taxon>Eumalacostraca</taxon>
        <taxon>Eucarida</taxon>
        <taxon>Decapoda</taxon>
        <taxon>Pleocyemata</taxon>
        <taxon>Brachyura</taxon>
        <taxon>Eubrachyura</taxon>
        <taxon>Portunoidea</taxon>
        <taxon>Portunidae</taxon>
        <taxon>Portuninae</taxon>
        <taxon>Portunus</taxon>
    </lineage>
</organism>
<proteinExistence type="predicted"/>
<dbReference type="InterPro" id="IPR036116">
    <property type="entry name" value="FN3_sf"/>
</dbReference>
<dbReference type="PROSITE" id="PS50853">
    <property type="entry name" value="FN3"/>
    <property type="match status" value="1"/>
</dbReference>
<feature type="transmembrane region" description="Helical" evidence="1">
    <location>
        <begin position="133"/>
        <end position="152"/>
    </location>
</feature>
<dbReference type="AlphaFoldDB" id="A0A5B7FMP2"/>